<evidence type="ECO:0000313" key="3">
    <source>
        <dbReference type="Proteomes" id="UP001516023"/>
    </source>
</evidence>
<dbReference type="SUPFAM" id="SSF52540">
    <property type="entry name" value="P-loop containing nucleoside triphosphate hydrolases"/>
    <property type="match status" value="1"/>
</dbReference>
<dbReference type="EMBL" id="JABMIG020000054">
    <property type="protein sequence ID" value="KAL3797509.1"/>
    <property type="molecule type" value="Genomic_DNA"/>
</dbReference>
<proteinExistence type="predicted"/>
<accession>A0ABD3QBS2</accession>
<name>A0ABD3QBS2_9STRA</name>
<keyword evidence="3" id="KW-1185">Reference proteome</keyword>
<reference evidence="2 3" key="1">
    <citation type="journal article" date="2020" name="G3 (Bethesda)">
        <title>Improved Reference Genome for Cyclotella cryptica CCMP332, a Model for Cell Wall Morphogenesis, Salinity Adaptation, and Lipid Production in Diatoms (Bacillariophyta).</title>
        <authorList>
            <person name="Roberts W.R."/>
            <person name="Downey K.M."/>
            <person name="Ruck E.C."/>
            <person name="Traller J.C."/>
            <person name="Alverson A.J."/>
        </authorList>
    </citation>
    <scope>NUCLEOTIDE SEQUENCE [LARGE SCALE GENOMIC DNA]</scope>
    <source>
        <strain evidence="2 3">CCMP332</strain>
    </source>
</reference>
<evidence type="ECO:0000256" key="1">
    <source>
        <dbReference type="SAM" id="MobiDB-lite"/>
    </source>
</evidence>
<dbReference type="Gene3D" id="3.40.50.300">
    <property type="entry name" value="P-loop containing nucleotide triphosphate hydrolases"/>
    <property type="match status" value="1"/>
</dbReference>
<comment type="caution">
    <text evidence="2">The sequence shown here is derived from an EMBL/GenBank/DDBJ whole genome shotgun (WGS) entry which is preliminary data.</text>
</comment>
<evidence type="ECO:0000313" key="2">
    <source>
        <dbReference type="EMBL" id="KAL3797509.1"/>
    </source>
</evidence>
<dbReference type="InterPro" id="IPR027417">
    <property type="entry name" value="P-loop_NTPase"/>
</dbReference>
<feature type="compositionally biased region" description="Acidic residues" evidence="1">
    <location>
        <begin position="69"/>
        <end position="86"/>
    </location>
</feature>
<dbReference type="Proteomes" id="UP001516023">
    <property type="component" value="Unassembled WGS sequence"/>
</dbReference>
<gene>
    <name evidence="2" type="ORF">HJC23_009873</name>
</gene>
<evidence type="ECO:0008006" key="4">
    <source>
        <dbReference type="Google" id="ProtNLM"/>
    </source>
</evidence>
<sequence>MNTGNHHAKTNTDQITTDPPPNNNDNVNDDVIESDSSSIDYDNPYQETAWDWHCRHVRRMARRRCGLDSTDEDEDDDSVETLEDDDYVRNDGGGGGAKEKRGTQRTLRVVDGGFGKWTMESYPSVAARCSLSSVDDDRTAVGITMNRGSILTDFDSTRRRTVREREAKQLRRRFRKISNKRKDDPWKYPDNTDTAVVSALSEEEQMMKYHQLVIDSILPRGLGISFIDAVLSKQSSERTKPLLYEGSRSRNDRKCTFCRIVLEISGPARSGMTSILIAFAARYVANTSSLFLQAEGDGHSATKSLQTFTSPNNVIDCEIDPSQNSTLHSNPNKRLETVHSTSITNEPRAVILDLEHGVHTVKLILSVREAVLCRWEETSSARKWQRQLRGSSKWKYQQQSVERSRIGHDDAEDNIDMVEEQRQIERAIASCLGRIHIIQPRDFTYLSLVATVESMNNKLDSEKFQRQQMKLQTHVPDPPMLLMIDSLSTLDACTRAQESLPTASGTKSGGSGLSERNEFYRQLVRLREEHEVAIVGAARKVPNVHKHANDSGEGRMGSIWDKMVTQRVALHHVAEGTVEEKEGFGFVATIKSGQGDPGVFPYSVTTSGIYS</sequence>
<dbReference type="AlphaFoldDB" id="A0ABD3QBS2"/>
<feature type="region of interest" description="Disordered" evidence="1">
    <location>
        <begin position="1"/>
        <end position="40"/>
    </location>
</feature>
<feature type="region of interest" description="Disordered" evidence="1">
    <location>
        <begin position="68"/>
        <end position="104"/>
    </location>
</feature>
<protein>
    <recommendedName>
        <fullName evidence="4">DNA recombination and repair protein Rad51-like C-terminal domain-containing protein</fullName>
    </recommendedName>
</protein>
<organism evidence="2 3">
    <name type="scientific">Cyclotella cryptica</name>
    <dbReference type="NCBI Taxonomy" id="29204"/>
    <lineage>
        <taxon>Eukaryota</taxon>
        <taxon>Sar</taxon>
        <taxon>Stramenopiles</taxon>
        <taxon>Ochrophyta</taxon>
        <taxon>Bacillariophyta</taxon>
        <taxon>Coscinodiscophyceae</taxon>
        <taxon>Thalassiosirophycidae</taxon>
        <taxon>Stephanodiscales</taxon>
        <taxon>Stephanodiscaceae</taxon>
        <taxon>Cyclotella</taxon>
    </lineage>
</organism>